<evidence type="ECO:0000256" key="11">
    <source>
        <dbReference type="ARBA" id="ARBA00048781"/>
    </source>
</evidence>
<evidence type="ECO:0000313" key="14">
    <source>
        <dbReference type="EMBL" id="KKQ44742.1"/>
    </source>
</evidence>
<dbReference type="InterPro" id="IPR020476">
    <property type="entry name" value="Nudix_hydrolase"/>
</dbReference>
<keyword evidence="5 12" id="KW-0378">Hydrolase</keyword>
<dbReference type="GO" id="GO:0009117">
    <property type="term" value="P:nucleotide metabolic process"/>
    <property type="evidence" value="ECO:0007669"/>
    <property type="project" value="UniProtKB-KW"/>
</dbReference>
<dbReference type="EMBL" id="LBTR01000022">
    <property type="protein sequence ID" value="KKQ44742.1"/>
    <property type="molecule type" value="Genomic_DNA"/>
</dbReference>
<keyword evidence="7" id="KW-0546">Nucleotide metabolism</keyword>
<dbReference type="InterPro" id="IPR026533">
    <property type="entry name" value="NTPase/PRRC1"/>
</dbReference>
<dbReference type="PRINTS" id="PR00502">
    <property type="entry name" value="NUDIXFAMILY"/>
</dbReference>
<gene>
    <name evidence="14" type="ORF">US62_C0022G0005</name>
</gene>
<organism evidence="14 15">
    <name type="scientific">Candidatus Woesebacteria bacterium GW2011_GWA1_37_8</name>
    <dbReference type="NCBI Taxonomy" id="1618546"/>
    <lineage>
        <taxon>Bacteria</taxon>
        <taxon>Candidatus Woeseibacteriota</taxon>
    </lineage>
</organism>
<sequence>MKSLKIAVGTSSEQKIGYLKEALDEIGIEAEIIPSGVKSGVSDQPITEEETQTGSMNRARAAFENTDVDFGIGIEIGYHKNKDEDFEMFCCTSIFGKGEAVASCFSTKFLLPDFHQQILRENKYLGKYVLKYKEEVDEPVINYTRELIRGRKPLIVEATRNVLLQFLELHATVSHLLKSDSLGYRDKSLGIIIDKDKNFLLVQLHDYGGNDWNFPGGGIEEGETPEKALLRELSEELGSEKFKILAKSKKQKEYDWPDFIIVKDIKKRNGKTFRGQRQNIFLVEFTGDKDEIKPDPEEIRHIKWVRKDKLKDHLNFPRQKEIFNEVIKELLPEL</sequence>
<dbReference type="PROSITE" id="PS51462">
    <property type="entry name" value="NUDIX"/>
    <property type="match status" value="1"/>
</dbReference>
<reference evidence="14 15" key="1">
    <citation type="journal article" date="2015" name="Nature">
        <title>rRNA introns, odd ribosomes, and small enigmatic genomes across a large radiation of phyla.</title>
        <authorList>
            <person name="Brown C.T."/>
            <person name="Hug L.A."/>
            <person name="Thomas B.C."/>
            <person name="Sharon I."/>
            <person name="Castelle C.J."/>
            <person name="Singh A."/>
            <person name="Wilkins M.J."/>
            <person name="Williams K.H."/>
            <person name="Banfield J.F."/>
        </authorList>
    </citation>
    <scope>NUCLEOTIDE SEQUENCE [LARGE SCALE GENOMIC DNA]</scope>
</reference>
<dbReference type="InterPro" id="IPR000086">
    <property type="entry name" value="NUDIX_hydrolase_dom"/>
</dbReference>
<comment type="cofactor">
    <cofactor evidence="2">
        <name>Mg(2+)</name>
        <dbReference type="ChEBI" id="CHEBI:18420"/>
    </cofactor>
</comment>
<dbReference type="GO" id="GO:0006772">
    <property type="term" value="P:thiamine metabolic process"/>
    <property type="evidence" value="ECO:0007669"/>
    <property type="project" value="TreeGrafter"/>
</dbReference>
<dbReference type="Pfam" id="PF01931">
    <property type="entry name" value="NTPase_I-T"/>
    <property type="match status" value="1"/>
</dbReference>
<dbReference type="Gene3D" id="3.90.950.10">
    <property type="match status" value="1"/>
</dbReference>
<evidence type="ECO:0000256" key="1">
    <source>
        <dbReference type="ARBA" id="ARBA00001936"/>
    </source>
</evidence>
<evidence type="ECO:0000313" key="15">
    <source>
        <dbReference type="Proteomes" id="UP000034603"/>
    </source>
</evidence>
<keyword evidence="4" id="KW-0547">Nucleotide-binding</keyword>
<dbReference type="InterPro" id="IPR015797">
    <property type="entry name" value="NUDIX_hydrolase-like_dom_sf"/>
</dbReference>
<proteinExistence type="inferred from homology"/>
<comment type="catalytic activity">
    <reaction evidence="11">
        <text>XTP + H2O = XDP + phosphate + H(+)</text>
        <dbReference type="Rhea" id="RHEA:28406"/>
        <dbReference type="ChEBI" id="CHEBI:15377"/>
        <dbReference type="ChEBI" id="CHEBI:15378"/>
        <dbReference type="ChEBI" id="CHEBI:43474"/>
        <dbReference type="ChEBI" id="CHEBI:59884"/>
        <dbReference type="ChEBI" id="CHEBI:61314"/>
        <dbReference type="EC" id="3.6.1.73"/>
    </reaction>
</comment>
<comment type="catalytic activity">
    <reaction evidence="10">
        <text>ITP + H2O = IDP + phosphate + H(+)</text>
        <dbReference type="Rhea" id="RHEA:28330"/>
        <dbReference type="ChEBI" id="CHEBI:15377"/>
        <dbReference type="ChEBI" id="CHEBI:15378"/>
        <dbReference type="ChEBI" id="CHEBI:43474"/>
        <dbReference type="ChEBI" id="CHEBI:58280"/>
        <dbReference type="ChEBI" id="CHEBI:61402"/>
        <dbReference type="EC" id="3.6.1.73"/>
    </reaction>
</comment>
<evidence type="ECO:0000256" key="10">
    <source>
        <dbReference type="ARBA" id="ARBA00048174"/>
    </source>
</evidence>
<keyword evidence="8" id="KW-0464">Manganese</keyword>
<evidence type="ECO:0000256" key="6">
    <source>
        <dbReference type="ARBA" id="ARBA00022842"/>
    </source>
</evidence>
<comment type="cofactor">
    <cofactor evidence="1">
        <name>Mn(2+)</name>
        <dbReference type="ChEBI" id="CHEBI:29035"/>
    </cofactor>
</comment>
<protein>
    <recommendedName>
        <fullName evidence="9">inosine/xanthosine triphosphatase</fullName>
        <ecNumber evidence="9">3.6.1.73</ecNumber>
    </recommendedName>
</protein>
<keyword evidence="3" id="KW-0479">Metal-binding</keyword>
<evidence type="ECO:0000256" key="2">
    <source>
        <dbReference type="ARBA" id="ARBA00001946"/>
    </source>
</evidence>
<evidence type="ECO:0000256" key="9">
    <source>
        <dbReference type="ARBA" id="ARBA00038901"/>
    </source>
</evidence>
<dbReference type="GO" id="GO:0000166">
    <property type="term" value="F:nucleotide binding"/>
    <property type="evidence" value="ECO:0007669"/>
    <property type="project" value="UniProtKB-KW"/>
</dbReference>
<dbReference type="Gene3D" id="3.90.79.10">
    <property type="entry name" value="Nucleoside Triphosphate Pyrophosphohydrolase"/>
    <property type="match status" value="1"/>
</dbReference>
<dbReference type="PANTHER" id="PTHR34699:SF2">
    <property type="entry name" value="NON-CANONICAL PURINE NTP PHOSPHATASE_PRRC1 DOMAIN-CONTAINING PROTEIN"/>
    <property type="match status" value="1"/>
</dbReference>
<dbReference type="PANTHER" id="PTHR34699">
    <property type="match status" value="1"/>
</dbReference>
<evidence type="ECO:0000256" key="8">
    <source>
        <dbReference type="ARBA" id="ARBA00023211"/>
    </source>
</evidence>
<dbReference type="EC" id="3.6.1.73" evidence="9"/>
<dbReference type="InterPro" id="IPR050299">
    <property type="entry name" value="YjjX_NTPase"/>
</dbReference>
<dbReference type="InterPro" id="IPR020084">
    <property type="entry name" value="NUDIX_hydrolase_CS"/>
</dbReference>
<evidence type="ECO:0000256" key="3">
    <source>
        <dbReference type="ARBA" id="ARBA00022723"/>
    </source>
</evidence>
<evidence type="ECO:0000256" key="12">
    <source>
        <dbReference type="RuleBase" id="RU003476"/>
    </source>
</evidence>
<dbReference type="PROSITE" id="PS00893">
    <property type="entry name" value="NUDIX_BOX"/>
    <property type="match status" value="1"/>
</dbReference>
<feature type="domain" description="Nudix hydrolase" evidence="13">
    <location>
        <begin position="183"/>
        <end position="331"/>
    </location>
</feature>
<dbReference type="GO" id="GO:0046872">
    <property type="term" value="F:metal ion binding"/>
    <property type="evidence" value="ECO:0007669"/>
    <property type="project" value="UniProtKB-KW"/>
</dbReference>
<dbReference type="Proteomes" id="UP000034603">
    <property type="component" value="Unassembled WGS sequence"/>
</dbReference>
<dbReference type="GO" id="GO:0103023">
    <property type="term" value="F:ITPase activity"/>
    <property type="evidence" value="ECO:0007669"/>
    <property type="project" value="UniProtKB-EC"/>
</dbReference>
<evidence type="ECO:0000259" key="13">
    <source>
        <dbReference type="PROSITE" id="PS51462"/>
    </source>
</evidence>
<evidence type="ECO:0000256" key="4">
    <source>
        <dbReference type="ARBA" id="ARBA00022741"/>
    </source>
</evidence>
<comment type="caution">
    <text evidence="14">The sequence shown here is derived from an EMBL/GenBank/DDBJ whole genome shotgun (WGS) entry which is preliminary data.</text>
</comment>
<name>A0A0G0HR81_9BACT</name>
<evidence type="ECO:0000256" key="7">
    <source>
        <dbReference type="ARBA" id="ARBA00023080"/>
    </source>
</evidence>
<accession>A0A0G0HR81</accession>
<dbReference type="AlphaFoldDB" id="A0A0G0HR81"/>
<comment type="similarity">
    <text evidence="12">Belongs to the Nudix hydrolase family.</text>
</comment>
<dbReference type="SUPFAM" id="SSF52972">
    <property type="entry name" value="ITPase-like"/>
    <property type="match status" value="1"/>
</dbReference>
<dbReference type="SUPFAM" id="SSF55811">
    <property type="entry name" value="Nudix"/>
    <property type="match status" value="1"/>
</dbReference>
<keyword evidence="6" id="KW-0460">Magnesium</keyword>
<dbReference type="InterPro" id="IPR029001">
    <property type="entry name" value="ITPase-like_fam"/>
</dbReference>
<evidence type="ECO:0000256" key="5">
    <source>
        <dbReference type="ARBA" id="ARBA00022801"/>
    </source>
</evidence>
<dbReference type="Pfam" id="PF00293">
    <property type="entry name" value="NUDIX"/>
    <property type="match status" value="1"/>
</dbReference>